<dbReference type="EMBL" id="MU129083">
    <property type="protein sequence ID" value="KAF9507333.1"/>
    <property type="molecule type" value="Genomic_DNA"/>
</dbReference>
<dbReference type="GO" id="GO:0042393">
    <property type="term" value="F:histone binding"/>
    <property type="evidence" value="ECO:0007669"/>
    <property type="project" value="InterPro"/>
</dbReference>
<comment type="caution">
    <text evidence="2">The sequence shown here is derived from an EMBL/GenBank/DDBJ whole genome shotgun (WGS) entry which is preliminary data.</text>
</comment>
<gene>
    <name evidence="2" type="ORF">BS47DRAFT_315426</name>
</gene>
<dbReference type="OrthoDB" id="2420608at2759"/>
<keyword evidence="3" id="KW-1185">Reference proteome</keyword>
<accession>A0A9P6AK93</accession>
<sequence length="281" mass="30846">MPLKPPTSTSSFFPPPIHLSHYARKQATPSASPSPSKRRRLSPSSTPSTVNSPAPSDVEALTSARYRSSMRVLSVWNSLETKYARDLADDDVVDIVTGRVIQDKGVLRQMPEGKWAIGCFAGVGEDESINTDPEDGNPDDEDDEDEDEDFEGWSRVDYQYPAAPPIMVAPSPTKSISSLAASMVQDDEEDLRAFMRAEEARRAREGDIDAHLDALSIPEEENDDDEEEEEEAVEGENGSELESDLGKEVEDESSDDELNLGTHLQYAAPPWHVLNPSGGEV</sequence>
<feature type="region of interest" description="Disordered" evidence="1">
    <location>
        <begin position="24"/>
        <end position="58"/>
    </location>
</feature>
<dbReference type="InterPro" id="IPR018465">
    <property type="entry name" value="Scm3/HJURP"/>
</dbReference>
<evidence type="ECO:0000313" key="3">
    <source>
        <dbReference type="Proteomes" id="UP000886523"/>
    </source>
</evidence>
<dbReference type="GO" id="GO:0005634">
    <property type="term" value="C:nucleus"/>
    <property type="evidence" value="ECO:0007669"/>
    <property type="project" value="InterPro"/>
</dbReference>
<feature type="compositionally biased region" description="Basic and acidic residues" evidence="1">
    <location>
        <begin position="201"/>
        <end position="212"/>
    </location>
</feature>
<dbReference type="Proteomes" id="UP000886523">
    <property type="component" value="Unassembled WGS sequence"/>
</dbReference>
<feature type="compositionally biased region" description="Low complexity" evidence="1">
    <location>
        <begin position="42"/>
        <end position="56"/>
    </location>
</feature>
<evidence type="ECO:0000313" key="2">
    <source>
        <dbReference type="EMBL" id="KAF9507333.1"/>
    </source>
</evidence>
<feature type="region of interest" description="Disordered" evidence="1">
    <location>
        <begin position="201"/>
        <end position="281"/>
    </location>
</feature>
<protein>
    <submittedName>
        <fullName evidence="2">Uncharacterized protein</fullName>
    </submittedName>
</protein>
<name>A0A9P6AK93_9AGAM</name>
<dbReference type="AlphaFoldDB" id="A0A9P6AK93"/>
<feature type="compositionally biased region" description="Acidic residues" evidence="1">
    <location>
        <begin position="218"/>
        <end position="258"/>
    </location>
</feature>
<organism evidence="2 3">
    <name type="scientific">Hydnum rufescens UP504</name>
    <dbReference type="NCBI Taxonomy" id="1448309"/>
    <lineage>
        <taxon>Eukaryota</taxon>
        <taxon>Fungi</taxon>
        <taxon>Dikarya</taxon>
        <taxon>Basidiomycota</taxon>
        <taxon>Agaricomycotina</taxon>
        <taxon>Agaricomycetes</taxon>
        <taxon>Cantharellales</taxon>
        <taxon>Hydnaceae</taxon>
        <taxon>Hydnum</taxon>
    </lineage>
</organism>
<evidence type="ECO:0000256" key="1">
    <source>
        <dbReference type="SAM" id="MobiDB-lite"/>
    </source>
</evidence>
<feature type="compositionally biased region" description="Acidic residues" evidence="1">
    <location>
        <begin position="124"/>
        <end position="151"/>
    </location>
</feature>
<feature type="region of interest" description="Disordered" evidence="1">
    <location>
        <begin position="124"/>
        <end position="154"/>
    </location>
</feature>
<proteinExistence type="predicted"/>
<dbReference type="Pfam" id="PF10384">
    <property type="entry name" value="Scm3"/>
    <property type="match status" value="1"/>
</dbReference>
<reference evidence="2" key="1">
    <citation type="journal article" date="2020" name="Nat. Commun.">
        <title>Large-scale genome sequencing of mycorrhizal fungi provides insights into the early evolution of symbiotic traits.</title>
        <authorList>
            <person name="Miyauchi S."/>
            <person name="Kiss E."/>
            <person name="Kuo A."/>
            <person name="Drula E."/>
            <person name="Kohler A."/>
            <person name="Sanchez-Garcia M."/>
            <person name="Morin E."/>
            <person name="Andreopoulos B."/>
            <person name="Barry K.W."/>
            <person name="Bonito G."/>
            <person name="Buee M."/>
            <person name="Carver A."/>
            <person name="Chen C."/>
            <person name="Cichocki N."/>
            <person name="Clum A."/>
            <person name="Culley D."/>
            <person name="Crous P.W."/>
            <person name="Fauchery L."/>
            <person name="Girlanda M."/>
            <person name="Hayes R.D."/>
            <person name="Keri Z."/>
            <person name="LaButti K."/>
            <person name="Lipzen A."/>
            <person name="Lombard V."/>
            <person name="Magnuson J."/>
            <person name="Maillard F."/>
            <person name="Murat C."/>
            <person name="Nolan M."/>
            <person name="Ohm R.A."/>
            <person name="Pangilinan J."/>
            <person name="Pereira M.F."/>
            <person name="Perotto S."/>
            <person name="Peter M."/>
            <person name="Pfister S."/>
            <person name="Riley R."/>
            <person name="Sitrit Y."/>
            <person name="Stielow J.B."/>
            <person name="Szollosi G."/>
            <person name="Zifcakova L."/>
            <person name="Stursova M."/>
            <person name="Spatafora J.W."/>
            <person name="Tedersoo L."/>
            <person name="Vaario L.M."/>
            <person name="Yamada A."/>
            <person name="Yan M."/>
            <person name="Wang P."/>
            <person name="Xu J."/>
            <person name="Bruns T."/>
            <person name="Baldrian P."/>
            <person name="Vilgalys R."/>
            <person name="Dunand C."/>
            <person name="Henrissat B."/>
            <person name="Grigoriev I.V."/>
            <person name="Hibbett D."/>
            <person name="Nagy L.G."/>
            <person name="Martin F.M."/>
        </authorList>
    </citation>
    <scope>NUCLEOTIDE SEQUENCE</scope>
    <source>
        <strain evidence="2">UP504</strain>
    </source>
</reference>